<comment type="caution">
    <text evidence="2">The sequence shown here is derived from an EMBL/GenBank/DDBJ whole genome shotgun (WGS) entry which is preliminary data.</text>
</comment>
<evidence type="ECO:0000313" key="2">
    <source>
        <dbReference type="EMBL" id="KAJ2926621.1"/>
    </source>
</evidence>
<dbReference type="AlphaFoldDB" id="A0A9W8J069"/>
<sequence length="448" mass="48169">MSSSEKTPLLDQGWHDTVKCLSNDFQNISDGNGDLDLGKKLDELNEVVKAGAASGKIDVTEVLVGSIHGVQGQELFNSIEDLAKTINSVDESFAHAHQLLVKVDANKDQQADGSLDQYALKWQELHKVFGRLITESKTVASEGKAYTEVYMRKVPPLLEQLHRVLAAPETQDETFEQIKHRAWKQLQVLKTAVDVLQNDMTALKSKSTVLSGNFTDLSQEIGFLHADLSVNVKAISDQEADEDITKVEKEVKALRAELASLNQQDNELGNCFTSFYASGGTAAGGALLGCGAAVLACPAFIPGILLGVTGLASGAILGSGVATGVVEGKIAATQSNLSKAQKNLEELKHKHDVMVQSKSDIARIGQDITNIEDRLMAITGICNAIESDATEINSWLENCFKDNDISVEIIVRGLEQNNISKVYGVLAEVLQEYAIQVSSSGAGYEGAI</sequence>
<dbReference type="EMBL" id="JANBPK010001052">
    <property type="protein sequence ID" value="KAJ2926621.1"/>
    <property type="molecule type" value="Genomic_DNA"/>
</dbReference>
<evidence type="ECO:0000256" key="1">
    <source>
        <dbReference type="SAM" id="Coils"/>
    </source>
</evidence>
<protein>
    <submittedName>
        <fullName evidence="2">Uncharacterized protein</fullName>
    </submittedName>
</protein>
<reference evidence="2" key="1">
    <citation type="submission" date="2022-06" db="EMBL/GenBank/DDBJ databases">
        <title>Genome Sequence of Candolleomyces eurysporus.</title>
        <authorList>
            <person name="Buettner E."/>
        </authorList>
    </citation>
    <scope>NUCLEOTIDE SEQUENCE</scope>
    <source>
        <strain evidence="2">VTCC 930004</strain>
    </source>
</reference>
<keyword evidence="1" id="KW-0175">Coiled coil</keyword>
<organism evidence="2 3">
    <name type="scientific">Candolleomyces eurysporus</name>
    <dbReference type="NCBI Taxonomy" id="2828524"/>
    <lineage>
        <taxon>Eukaryota</taxon>
        <taxon>Fungi</taxon>
        <taxon>Dikarya</taxon>
        <taxon>Basidiomycota</taxon>
        <taxon>Agaricomycotina</taxon>
        <taxon>Agaricomycetes</taxon>
        <taxon>Agaricomycetidae</taxon>
        <taxon>Agaricales</taxon>
        <taxon>Agaricineae</taxon>
        <taxon>Psathyrellaceae</taxon>
        <taxon>Candolleomyces</taxon>
    </lineage>
</organism>
<feature type="non-terminal residue" evidence="2">
    <location>
        <position position="448"/>
    </location>
</feature>
<dbReference type="Gene3D" id="1.20.1170.10">
    <property type="match status" value="1"/>
</dbReference>
<dbReference type="Proteomes" id="UP001140091">
    <property type="component" value="Unassembled WGS sequence"/>
</dbReference>
<accession>A0A9W8J069</accession>
<gene>
    <name evidence="2" type="ORF">H1R20_g10479</name>
</gene>
<dbReference type="SUPFAM" id="SSF58100">
    <property type="entry name" value="Bacterial hemolysins"/>
    <property type="match status" value="1"/>
</dbReference>
<keyword evidence="3" id="KW-1185">Reference proteome</keyword>
<feature type="coiled-coil region" evidence="1">
    <location>
        <begin position="237"/>
        <end position="264"/>
    </location>
</feature>
<name>A0A9W8J069_9AGAR</name>
<feature type="coiled-coil region" evidence="1">
    <location>
        <begin position="330"/>
        <end position="357"/>
    </location>
</feature>
<proteinExistence type="predicted"/>
<evidence type="ECO:0000313" key="3">
    <source>
        <dbReference type="Proteomes" id="UP001140091"/>
    </source>
</evidence>